<dbReference type="RefSeq" id="WP_186921983.1">
    <property type="nucleotide sequence ID" value="NZ_JACOFW010000004.1"/>
</dbReference>
<evidence type="ECO:0000256" key="2">
    <source>
        <dbReference type="ARBA" id="ARBA00022475"/>
    </source>
</evidence>
<evidence type="ECO:0000256" key="1">
    <source>
        <dbReference type="ARBA" id="ARBA00004651"/>
    </source>
</evidence>
<evidence type="ECO:0000313" key="8">
    <source>
        <dbReference type="EMBL" id="MBC3806902.1"/>
    </source>
</evidence>
<keyword evidence="9" id="KW-1185">Reference proteome</keyword>
<name>A0ABR6X1V8_9BURK</name>
<evidence type="ECO:0000313" key="9">
    <source>
        <dbReference type="Proteomes" id="UP000648257"/>
    </source>
</evidence>
<dbReference type="SUPFAM" id="SSF103481">
    <property type="entry name" value="Multidrug resistance efflux transporter EmrE"/>
    <property type="match status" value="1"/>
</dbReference>
<comment type="similarity">
    <text evidence="6">Belongs to the drug/metabolite transporter (DMT) superfamily. Small multidrug resistance (SMR) (TC 2.A.7.1) family.</text>
</comment>
<dbReference type="EMBL" id="JACOFW010000004">
    <property type="protein sequence ID" value="MBC3806902.1"/>
    <property type="molecule type" value="Genomic_DNA"/>
</dbReference>
<accession>A0ABR6X1V8</accession>
<sequence length="115" mass="12430">MKQLSIALIAVLCNVSAQVLMKLASQSGFQMRDLSTYFSWQLVTSVILYGLSFLLTLQVLSQAALSIASPLMAGLTFVGIALASYLVLHEAMNLQKVLGMLVIFVGIFILTKASM</sequence>
<comment type="subcellular location">
    <subcellularLocation>
        <location evidence="1 6">Cell membrane</location>
        <topology evidence="1 6">Multi-pass membrane protein</topology>
    </subcellularLocation>
</comment>
<reference evidence="8 9" key="1">
    <citation type="submission" date="2020-08" db="EMBL/GenBank/DDBJ databases">
        <title>Novel species isolated from subtropical streams in China.</title>
        <authorList>
            <person name="Lu H."/>
        </authorList>
    </citation>
    <scope>NUCLEOTIDE SEQUENCE [LARGE SCALE GENOMIC DNA]</scope>
    <source>
        <strain evidence="8 9">KACC 16656</strain>
    </source>
</reference>
<organism evidence="8 9">
    <name type="scientific">Undibacterium seohonense</name>
    <dbReference type="NCBI Taxonomy" id="1344950"/>
    <lineage>
        <taxon>Bacteria</taxon>
        <taxon>Pseudomonadati</taxon>
        <taxon>Pseudomonadota</taxon>
        <taxon>Betaproteobacteria</taxon>
        <taxon>Burkholderiales</taxon>
        <taxon>Oxalobacteraceae</taxon>
        <taxon>Undibacterium</taxon>
    </lineage>
</organism>
<dbReference type="Proteomes" id="UP000648257">
    <property type="component" value="Unassembled WGS sequence"/>
</dbReference>
<keyword evidence="3 6" id="KW-0812">Transmembrane</keyword>
<keyword evidence="4 7" id="KW-1133">Transmembrane helix</keyword>
<evidence type="ECO:0000256" key="4">
    <source>
        <dbReference type="ARBA" id="ARBA00022989"/>
    </source>
</evidence>
<dbReference type="Gene3D" id="1.10.3730.20">
    <property type="match status" value="1"/>
</dbReference>
<keyword evidence="2" id="KW-1003">Cell membrane</keyword>
<feature type="transmembrane region" description="Helical" evidence="7">
    <location>
        <begin position="41"/>
        <end position="60"/>
    </location>
</feature>
<protein>
    <recommendedName>
        <fullName evidence="10">Small multidrug resistance protein</fullName>
    </recommendedName>
</protein>
<dbReference type="InterPro" id="IPR045324">
    <property type="entry name" value="Small_multidrug_res"/>
</dbReference>
<evidence type="ECO:0000256" key="5">
    <source>
        <dbReference type="ARBA" id="ARBA00023136"/>
    </source>
</evidence>
<evidence type="ECO:0008006" key="10">
    <source>
        <dbReference type="Google" id="ProtNLM"/>
    </source>
</evidence>
<feature type="transmembrane region" description="Helical" evidence="7">
    <location>
        <begin position="94"/>
        <end position="111"/>
    </location>
</feature>
<proteinExistence type="inferred from homology"/>
<comment type="caution">
    <text evidence="8">The sequence shown here is derived from an EMBL/GenBank/DDBJ whole genome shotgun (WGS) entry which is preliminary data.</text>
</comment>
<dbReference type="PANTHER" id="PTHR30561:SF9">
    <property type="entry name" value="4-AMINO-4-DEOXY-L-ARABINOSE-PHOSPHOUNDECAPRENOL FLIPPASE SUBUNIT ARNF-RELATED"/>
    <property type="match status" value="1"/>
</dbReference>
<keyword evidence="5 7" id="KW-0472">Membrane</keyword>
<feature type="transmembrane region" description="Helical" evidence="7">
    <location>
        <begin position="67"/>
        <end position="88"/>
    </location>
</feature>
<evidence type="ECO:0000256" key="7">
    <source>
        <dbReference type="SAM" id="Phobius"/>
    </source>
</evidence>
<dbReference type="InterPro" id="IPR037185">
    <property type="entry name" value="EmrE-like"/>
</dbReference>
<evidence type="ECO:0000256" key="3">
    <source>
        <dbReference type="ARBA" id="ARBA00022692"/>
    </source>
</evidence>
<dbReference type="InterPro" id="IPR000390">
    <property type="entry name" value="Small_drug/metabolite_transptr"/>
</dbReference>
<evidence type="ECO:0000256" key="6">
    <source>
        <dbReference type="RuleBase" id="RU003942"/>
    </source>
</evidence>
<gene>
    <name evidence="8" type="ORF">H8K52_06025</name>
</gene>
<dbReference type="Pfam" id="PF00893">
    <property type="entry name" value="Multi_Drug_Res"/>
    <property type="match status" value="1"/>
</dbReference>
<dbReference type="PANTHER" id="PTHR30561">
    <property type="entry name" value="SMR FAMILY PROTON-DEPENDENT DRUG EFFLUX TRANSPORTER SUGE"/>
    <property type="match status" value="1"/>
</dbReference>